<comment type="caution">
    <text evidence="1">The sequence shown here is derived from an EMBL/GenBank/DDBJ whole genome shotgun (WGS) entry which is preliminary data.</text>
</comment>
<evidence type="ECO:0000313" key="1">
    <source>
        <dbReference type="EMBL" id="OAE30723.1"/>
    </source>
</evidence>
<proteinExistence type="predicted"/>
<keyword evidence="2" id="KW-1185">Reference proteome</keyword>
<evidence type="ECO:0000313" key="2">
    <source>
        <dbReference type="Proteomes" id="UP000077202"/>
    </source>
</evidence>
<dbReference type="AlphaFoldDB" id="A0A176WDJ3"/>
<organism evidence="1 2">
    <name type="scientific">Marchantia polymorpha subsp. ruderalis</name>
    <dbReference type="NCBI Taxonomy" id="1480154"/>
    <lineage>
        <taxon>Eukaryota</taxon>
        <taxon>Viridiplantae</taxon>
        <taxon>Streptophyta</taxon>
        <taxon>Embryophyta</taxon>
        <taxon>Marchantiophyta</taxon>
        <taxon>Marchantiopsida</taxon>
        <taxon>Marchantiidae</taxon>
        <taxon>Marchantiales</taxon>
        <taxon>Marchantiaceae</taxon>
        <taxon>Marchantia</taxon>
    </lineage>
</organism>
<accession>A0A176WDJ3</accession>
<gene>
    <name evidence="1" type="ORF">AXG93_402s1360</name>
</gene>
<dbReference type="EMBL" id="LVLJ01001262">
    <property type="protein sequence ID" value="OAE30723.1"/>
    <property type="molecule type" value="Genomic_DNA"/>
</dbReference>
<protein>
    <submittedName>
        <fullName evidence="1">Uncharacterized protein</fullName>
    </submittedName>
</protein>
<sequence>MGTSIIAAAQSVKTHGENWYKMSSAWEKFPGQVTDLRQKHASLVSILTRSGMVFENADTTLLDQMSVLSQQLDMEENRLDRMSGGCLSCCFPRLTGFPNKIGNGMQNVIDGFDKILQRFDHLRSLSIRIMSMRRSNFDDPHAKQHCGVPAEPEELR</sequence>
<name>A0A176WDJ3_MARPO</name>
<dbReference type="Proteomes" id="UP000077202">
    <property type="component" value="Unassembled WGS sequence"/>
</dbReference>
<reference evidence="1" key="1">
    <citation type="submission" date="2016-03" db="EMBL/GenBank/DDBJ databases">
        <title>Mechanisms controlling the formation of the plant cell surface in tip-growing cells are functionally conserved among land plants.</title>
        <authorList>
            <person name="Honkanen S."/>
            <person name="Jones V.A."/>
            <person name="Morieri G."/>
            <person name="Champion C."/>
            <person name="Hetherington A.J."/>
            <person name="Kelly S."/>
            <person name="Saint-Marcoux D."/>
            <person name="Proust H."/>
            <person name="Prescott H."/>
            <person name="Dolan L."/>
        </authorList>
    </citation>
    <scope>NUCLEOTIDE SEQUENCE [LARGE SCALE GENOMIC DNA]</scope>
    <source>
        <tissue evidence="1">Whole gametophyte</tissue>
    </source>
</reference>